<dbReference type="OrthoDB" id="304916at2157"/>
<proteinExistence type="predicted"/>
<accession>A0A7D5LDQ4</accession>
<keyword evidence="1" id="KW-0614">Plasmid</keyword>
<name>A0A7D5LDQ4_9EURY</name>
<evidence type="ECO:0000313" key="1">
    <source>
        <dbReference type="EMBL" id="QLG64174.1"/>
    </source>
</evidence>
<sequence length="200" mass="22234">MTTTEGRPNSKVARVIDEYGLTDMGERLESRWTGEGGERTSLRDLAEQFNRAVLEAALDGAGATAVSSDVETTYRVLTDDDVSEADRMRKRRELERQDVDVESLRGDFVTHQAIHTYLTEYREAELPDRSADRVDRKVETMERLQGRTSVVAESTIDGLVASGDLTERGYEVFVDVQVVCSECGTGYPIGELIRQGGCDC</sequence>
<protein>
    <submittedName>
        <fullName evidence="1">Uncharacterized protein</fullName>
    </submittedName>
</protein>
<dbReference type="InterPro" id="IPR048925">
    <property type="entry name" value="RdfA"/>
</dbReference>
<gene>
    <name evidence="1" type="ORF">HUG12_20500</name>
</gene>
<dbReference type="KEGG" id="halu:HUG12_20500"/>
<dbReference type="Pfam" id="PF21811">
    <property type="entry name" value="RdfA"/>
    <property type="match status" value="1"/>
</dbReference>
<dbReference type="Proteomes" id="UP000509626">
    <property type="component" value="Plasmid unnamed1"/>
</dbReference>
<reference evidence="1 2" key="1">
    <citation type="submission" date="2020-06" db="EMBL/GenBank/DDBJ databases">
        <title>NJ-3-1, isolated from saline soil.</title>
        <authorList>
            <person name="Cui H.L."/>
            <person name="Shi X."/>
        </authorList>
    </citation>
    <scope>NUCLEOTIDE SEQUENCE [LARGE SCALE GENOMIC DNA]</scope>
    <source>
        <strain evidence="1 2">NJ-3-1</strain>
        <plasmid evidence="1 2">unnamed1</plasmid>
    </source>
</reference>
<dbReference type="EMBL" id="CP058580">
    <property type="protein sequence ID" value="QLG64174.1"/>
    <property type="molecule type" value="Genomic_DNA"/>
</dbReference>
<geneLocation type="plasmid" evidence="1 2">
    <name>unnamed1</name>
</geneLocation>
<organism evidence="1 2">
    <name type="scientific">Halorarum salinum</name>
    <dbReference type="NCBI Taxonomy" id="2743089"/>
    <lineage>
        <taxon>Archaea</taxon>
        <taxon>Methanobacteriati</taxon>
        <taxon>Methanobacteriota</taxon>
        <taxon>Stenosarchaea group</taxon>
        <taxon>Halobacteria</taxon>
        <taxon>Halobacteriales</taxon>
        <taxon>Haloferacaceae</taxon>
        <taxon>Halorarum</taxon>
    </lineage>
</organism>
<dbReference type="RefSeq" id="WP_179270757.1">
    <property type="nucleotide sequence ID" value="NZ_CP058580.1"/>
</dbReference>
<dbReference type="GeneID" id="56039893"/>
<dbReference type="AlphaFoldDB" id="A0A7D5LDQ4"/>
<keyword evidence="2" id="KW-1185">Reference proteome</keyword>
<evidence type="ECO:0000313" key="2">
    <source>
        <dbReference type="Proteomes" id="UP000509626"/>
    </source>
</evidence>